<evidence type="ECO:0000256" key="6">
    <source>
        <dbReference type="ARBA" id="ARBA00023163"/>
    </source>
</evidence>
<dbReference type="EMBL" id="BSYA01000134">
    <property type="protein sequence ID" value="GMG34230.1"/>
    <property type="molecule type" value="Genomic_DNA"/>
</dbReference>
<dbReference type="GO" id="GO:0006351">
    <property type="term" value="P:DNA-templated transcription"/>
    <property type="evidence" value="ECO:0007669"/>
    <property type="project" value="InterPro"/>
</dbReference>
<dbReference type="GO" id="GO:0008270">
    <property type="term" value="F:zinc ion binding"/>
    <property type="evidence" value="ECO:0007669"/>
    <property type="project" value="InterPro"/>
</dbReference>
<comment type="caution">
    <text evidence="10">The sequence shown here is derived from an EMBL/GenBank/DDBJ whole genome shotgun (WGS) entry which is preliminary data.</text>
</comment>
<evidence type="ECO:0000256" key="4">
    <source>
        <dbReference type="ARBA" id="ARBA00023015"/>
    </source>
</evidence>
<feature type="compositionally biased region" description="Polar residues" evidence="8">
    <location>
        <begin position="686"/>
        <end position="706"/>
    </location>
</feature>
<evidence type="ECO:0000256" key="7">
    <source>
        <dbReference type="ARBA" id="ARBA00023242"/>
    </source>
</evidence>
<dbReference type="Pfam" id="PF04082">
    <property type="entry name" value="Fungal_trans"/>
    <property type="match status" value="1"/>
</dbReference>
<evidence type="ECO:0000313" key="10">
    <source>
        <dbReference type="EMBL" id="GMG34230.1"/>
    </source>
</evidence>
<dbReference type="GO" id="GO:0043565">
    <property type="term" value="F:sequence-specific DNA binding"/>
    <property type="evidence" value="ECO:0007669"/>
    <property type="project" value="TreeGrafter"/>
</dbReference>
<dbReference type="Proteomes" id="UP001165205">
    <property type="component" value="Unassembled WGS sequence"/>
</dbReference>
<feature type="compositionally biased region" description="Low complexity" evidence="8">
    <location>
        <begin position="649"/>
        <end position="660"/>
    </location>
</feature>
<sequence length="856" mass="95338">MEHQIDYKGAVAFDEEEAVKVETGHDPAQTKMASSDAPAGAEVLASDGSDKLTRMKGEKEGSVSRTDKHNENAEDAENNADPEKEDNWRINNLVSNIGMVSVQGTSDPRYLGSTSGISFARVVFAAVKSSVPGNASERGPMRPSERLPHSATGTAGSTGRDSFFGLQTRPMMKCAAFPERELAEKLSGLYFEHANPQIPILHRNDFMELLDRTYAVDEKSRSPRSLYMLNIVFAIGAGIIFEDKPGDEKGSGRERSPSTSKRPRLSNHQYQPEEYHASAIIHLESFVGAPSTNDGFGALEELQAVLLLANFALLRPVAPGLWYIVGVAMRLAVDLGLHYEDGTGIDTLADESLNHPQRRAEDTDKPRIDTRERGRREWVRDLRRRLWWCVYSFDRLVSCCVGRPFGISDQAISTEFPSLLEDQYITKSGIVVPPEGAPSYKHAAHHYFKLRVLQSEIQDVLQHQQSRFAKHKVPYAARRFTRSDLISPFLQGFDSFRSWRKDIHRRLIEWQQTAPTKRDTGVQFSVEFLELNYWQAVIMLYQQSLTVPAELADEVTPAEDVSSPSFSNVDEADDEDDIYYKVAEAGQKRMSKATVQMSLSTTGFGSQVDLTRFQANAIITQNASAMYAGRNRQNGRYTMDQRQRPPLGQSRRQTQTRSTRPIPRFDMNLGDLFNDNSVPERHGTRRSMQSYSSRPEFSDVSSSTFASERPNRPQRTPSMEYYGNYESPVSPQTQQQYVYGNSPQHSGSPSSVTANPSHHQFQPTDQEISSTGISLDFLDFDVAGTEGQVPLGSDENPDYDLQAVPSLGHGAGHSVGIDLGFGMAVDFQHDWSENANYDLLEGYFFGGSGAGPSADG</sequence>
<name>A0AAN4YT31_ASPOZ</name>
<feature type="region of interest" description="Disordered" evidence="8">
    <location>
        <begin position="244"/>
        <end position="269"/>
    </location>
</feature>
<keyword evidence="3" id="KW-0862">Zinc</keyword>
<evidence type="ECO:0000256" key="2">
    <source>
        <dbReference type="ARBA" id="ARBA00022723"/>
    </source>
</evidence>
<protein>
    <submittedName>
        <fullName evidence="10">Unnamed protein product</fullName>
    </submittedName>
</protein>
<keyword evidence="5" id="KW-0238">DNA-binding</keyword>
<dbReference type="PANTHER" id="PTHR47782">
    <property type="entry name" value="ZN(II)2CYS6 TRANSCRIPTION FACTOR (EUROFUNG)-RELATED"/>
    <property type="match status" value="1"/>
</dbReference>
<keyword evidence="4" id="KW-0805">Transcription regulation</keyword>
<dbReference type="GO" id="GO:0005634">
    <property type="term" value="C:nucleus"/>
    <property type="evidence" value="ECO:0007669"/>
    <property type="project" value="UniProtKB-SubCell"/>
</dbReference>
<feature type="region of interest" description="Disordered" evidence="8">
    <location>
        <begin position="348"/>
        <end position="367"/>
    </location>
</feature>
<feature type="domain" description="Xylanolytic transcriptional activator regulatory" evidence="9">
    <location>
        <begin position="321"/>
        <end position="423"/>
    </location>
</feature>
<evidence type="ECO:0000256" key="5">
    <source>
        <dbReference type="ARBA" id="ARBA00023125"/>
    </source>
</evidence>
<accession>A0AAN4YT31</accession>
<dbReference type="PANTHER" id="PTHR47782:SF1">
    <property type="entry name" value="PYRIMIDINE PATHWAY REGULATORY PROTEIN 1"/>
    <property type="match status" value="1"/>
</dbReference>
<feature type="region of interest" description="Disordered" evidence="8">
    <location>
        <begin position="131"/>
        <end position="163"/>
    </location>
</feature>
<keyword evidence="6" id="KW-0804">Transcription</keyword>
<feature type="compositionally biased region" description="Polar residues" evidence="8">
    <location>
        <begin position="727"/>
        <end position="767"/>
    </location>
</feature>
<feature type="region of interest" description="Disordered" evidence="8">
    <location>
        <begin position="1"/>
        <end position="87"/>
    </location>
</feature>
<evidence type="ECO:0000256" key="1">
    <source>
        <dbReference type="ARBA" id="ARBA00004123"/>
    </source>
</evidence>
<comment type="subcellular location">
    <subcellularLocation>
        <location evidence="1">Nucleus</location>
    </subcellularLocation>
</comment>
<evidence type="ECO:0000259" key="9">
    <source>
        <dbReference type="SMART" id="SM00906"/>
    </source>
</evidence>
<feature type="compositionally biased region" description="Polar residues" evidence="8">
    <location>
        <begin position="151"/>
        <end position="160"/>
    </location>
</feature>
<dbReference type="CDD" id="cd12148">
    <property type="entry name" value="fungal_TF_MHR"/>
    <property type="match status" value="1"/>
</dbReference>
<reference evidence="10" key="1">
    <citation type="submission" date="2023-04" db="EMBL/GenBank/DDBJ databases">
        <title>Aspergillus oryzae NBRC 4228.</title>
        <authorList>
            <person name="Ichikawa N."/>
            <person name="Sato H."/>
            <person name="Tonouchi N."/>
        </authorList>
    </citation>
    <scope>NUCLEOTIDE SEQUENCE</scope>
    <source>
        <strain evidence="10">NBRC 4228</strain>
    </source>
</reference>
<evidence type="ECO:0000256" key="8">
    <source>
        <dbReference type="SAM" id="MobiDB-lite"/>
    </source>
</evidence>
<feature type="region of interest" description="Disordered" evidence="8">
    <location>
        <begin position="629"/>
        <end position="767"/>
    </location>
</feature>
<dbReference type="SMART" id="SM00906">
    <property type="entry name" value="Fungal_trans"/>
    <property type="match status" value="1"/>
</dbReference>
<keyword evidence="2" id="KW-0479">Metal-binding</keyword>
<dbReference type="InterPro" id="IPR007219">
    <property type="entry name" value="XnlR_reg_dom"/>
</dbReference>
<dbReference type="GO" id="GO:0000981">
    <property type="term" value="F:DNA-binding transcription factor activity, RNA polymerase II-specific"/>
    <property type="evidence" value="ECO:0007669"/>
    <property type="project" value="TreeGrafter"/>
</dbReference>
<dbReference type="InterPro" id="IPR052202">
    <property type="entry name" value="Yeast_MetPath_Reg"/>
</dbReference>
<gene>
    <name evidence="10" type="ORF">Aory04_000961700</name>
</gene>
<evidence type="ECO:0000256" key="3">
    <source>
        <dbReference type="ARBA" id="ARBA00022833"/>
    </source>
</evidence>
<evidence type="ECO:0000313" key="11">
    <source>
        <dbReference type="Proteomes" id="UP001165205"/>
    </source>
</evidence>
<feature type="compositionally biased region" description="Basic and acidic residues" evidence="8">
    <location>
        <begin position="244"/>
        <end position="256"/>
    </location>
</feature>
<proteinExistence type="predicted"/>
<dbReference type="GO" id="GO:0045944">
    <property type="term" value="P:positive regulation of transcription by RNA polymerase II"/>
    <property type="evidence" value="ECO:0007669"/>
    <property type="project" value="TreeGrafter"/>
</dbReference>
<feature type="compositionally biased region" description="Basic and acidic residues" evidence="8">
    <location>
        <begin position="358"/>
        <end position="367"/>
    </location>
</feature>
<feature type="compositionally biased region" description="Basic and acidic residues" evidence="8">
    <location>
        <begin position="139"/>
        <end position="148"/>
    </location>
</feature>
<keyword evidence="7" id="KW-0539">Nucleus</keyword>
<organism evidence="10 11">
    <name type="scientific">Aspergillus oryzae</name>
    <name type="common">Yellow koji mold</name>
    <dbReference type="NCBI Taxonomy" id="5062"/>
    <lineage>
        <taxon>Eukaryota</taxon>
        <taxon>Fungi</taxon>
        <taxon>Dikarya</taxon>
        <taxon>Ascomycota</taxon>
        <taxon>Pezizomycotina</taxon>
        <taxon>Eurotiomycetes</taxon>
        <taxon>Eurotiomycetidae</taxon>
        <taxon>Eurotiales</taxon>
        <taxon>Aspergillaceae</taxon>
        <taxon>Aspergillus</taxon>
        <taxon>Aspergillus subgen. Circumdati</taxon>
    </lineage>
</organism>
<dbReference type="AlphaFoldDB" id="A0AAN4YT31"/>
<feature type="compositionally biased region" description="Basic and acidic residues" evidence="8">
    <location>
        <begin position="48"/>
        <end position="72"/>
    </location>
</feature>